<comment type="caution">
    <text evidence="1">The sequence shown here is derived from an EMBL/GenBank/DDBJ whole genome shotgun (WGS) entry which is preliminary data.</text>
</comment>
<dbReference type="EMBL" id="JACHJS010000001">
    <property type="protein sequence ID" value="MBB4966441.1"/>
    <property type="molecule type" value="Genomic_DNA"/>
</dbReference>
<evidence type="ECO:0000313" key="1">
    <source>
        <dbReference type="EMBL" id="MBB4966441.1"/>
    </source>
</evidence>
<dbReference type="Proteomes" id="UP000542674">
    <property type="component" value="Unassembled WGS sequence"/>
</dbReference>
<organism evidence="1 2">
    <name type="scientific">Saccharothrix violaceirubra</name>
    <dbReference type="NCBI Taxonomy" id="413306"/>
    <lineage>
        <taxon>Bacteria</taxon>
        <taxon>Bacillati</taxon>
        <taxon>Actinomycetota</taxon>
        <taxon>Actinomycetes</taxon>
        <taxon>Pseudonocardiales</taxon>
        <taxon>Pseudonocardiaceae</taxon>
        <taxon>Saccharothrix</taxon>
    </lineage>
</organism>
<dbReference type="AlphaFoldDB" id="A0A7W7T4M1"/>
<reference evidence="1 2" key="1">
    <citation type="submission" date="2020-08" db="EMBL/GenBank/DDBJ databases">
        <title>Sequencing the genomes of 1000 actinobacteria strains.</title>
        <authorList>
            <person name="Klenk H.-P."/>
        </authorList>
    </citation>
    <scope>NUCLEOTIDE SEQUENCE [LARGE SCALE GENOMIC DNA]</scope>
    <source>
        <strain evidence="1 2">DSM 45084</strain>
    </source>
</reference>
<proteinExistence type="predicted"/>
<dbReference type="RefSeq" id="WP_184670423.1">
    <property type="nucleotide sequence ID" value="NZ_BAABAI010000024.1"/>
</dbReference>
<protein>
    <submittedName>
        <fullName evidence="1">Uncharacterized protein</fullName>
    </submittedName>
</protein>
<accession>A0A7W7T4M1</accession>
<evidence type="ECO:0000313" key="2">
    <source>
        <dbReference type="Proteomes" id="UP000542674"/>
    </source>
</evidence>
<name>A0A7W7T4M1_9PSEU</name>
<sequence>MTDVHRFEVFADFSQFMIADLRPHHAWLDTDEGDDDEPAGWTEEAVLVHRLGVQPHQLAIATDRPEVAETVEVVLHVGRTPPGDLLPEAGHVVEADLSLPTGVLSVFGPSDDEHAMRLVPLAPGRYRARVSHLPARVYRVDLWPATEAVGVVVLVQSRPDLFTD</sequence>
<gene>
    <name evidence="1" type="ORF">F4559_003800</name>
</gene>
<keyword evidence="2" id="KW-1185">Reference proteome</keyword>